<dbReference type="EMBL" id="JBGBPQ010000001">
    <property type="protein sequence ID" value="KAL1530833.1"/>
    <property type="molecule type" value="Genomic_DNA"/>
</dbReference>
<dbReference type="AlphaFoldDB" id="A0AB34KCI2"/>
<proteinExistence type="predicted"/>
<evidence type="ECO:0000313" key="2">
    <source>
        <dbReference type="EMBL" id="KAL1530833.1"/>
    </source>
</evidence>
<protein>
    <submittedName>
        <fullName evidence="2">Uncharacterized protein</fullName>
    </submittedName>
</protein>
<accession>A0AB34KCI2</accession>
<name>A0AB34KCI2_PRYPA</name>
<gene>
    <name evidence="2" type="ORF">AB1Y20_001729</name>
</gene>
<keyword evidence="3" id="KW-1185">Reference proteome</keyword>
<sequence length="541" mass="57703">MASRRLALALLLLLSSPAEGGAPVFQPSARLSRVAERGDAAEFAVLAASGEDATVLNGLLGTSLPSEAMAGGLHADVCAPLGEGTPTLVCLAASRGSDAVGPAVEAEASEVIAFALADMWFAVLPLAPLQDDAGADRLLLRIFALLDQLPTASDAPPPPPRRVLIFLSGESEEQLDDASASSRLTSRAEALWAQRAPAAPLERQLTLEAVRLPFLRTPPAAKAAVEAGGGAAPPARDDGAAGARLLARLAQTARPDSLVAPPRRVPAALSLAALPLLVRELLSLQQASRRAASTRRGRADAPSAGWCDVSDWEGIVRCARAAEAAGQLARREAARLTEIQAEEINPIKDFSPRLEAVRAQALDRFAQDAARLAPTRPFAAKRVALERELAALQLRLLRAHLARLREDCFESFCAELATTMATSTSYVRAASRLQRRSARQHAAAVRAAVPTALRHHRPALERQSVRVLKRRLLGEISLHEAEATELPPPADDVGPPAWWRQIVSQLIGIAFNLAQAYLLQYLPARRRDLADERAMPRGPLF</sequence>
<feature type="chain" id="PRO_5044303748" evidence="1">
    <location>
        <begin position="21"/>
        <end position="541"/>
    </location>
</feature>
<feature type="signal peptide" evidence="1">
    <location>
        <begin position="1"/>
        <end position="20"/>
    </location>
</feature>
<reference evidence="2 3" key="1">
    <citation type="journal article" date="2024" name="Science">
        <title>Giant polyketide synthase enzymes in the biosynthesis of giant marine polyether toxins.</title>
        <authorList>
            <person name="Fallon T.R."/>
            <person name="Shende V.V."/>
            <person name="Wierzbicki I.H."/>
            <person name="Pendleton A.L."/>
            <person name="Watervoot N.F."/>
            <person name="Auber R.P."/>
            <person name="Gonzalez D.J."/>
            <person name="Wisecaver J.H."/>
            <person name="Moore B.S."/>
        </authorList>
    </citation>
    <scope>NUCLEOTIDE SEQUENCE [LARGE SCALE GENOMIC DNA]</scope>
    <source>
        <strain evidence="2 3">12B1</strain>
    </source>
</reference>
<comment type="caution">
    <text evidence="2">The sequence shown here is derived from an EMBL/GenBank/DDBJ whole genome shotgun (WGS) entry which is preliminary data.</text>
</comment>
<organism evidence="2 3">
    <name type="scientific">Prymnesium parvum</name>
    <name type="common">Toxic golden alga</name>
    <dbReference type="NCBI Taxonomy" id="97485"/>
    <lineage>
        <taxon>Eukaryota</taxon>
        <taxon>Haptista</taxon>
        <taxon>Haptophyta</taxon>
        <taxon>Prymnesiophyceae</taxon>
        <taxon>Prymnesiales</taxon>
        <taxon>Prymnesiaceae</taxon>
        <taxon>Prymnesium</taxon>
    </lineage>
</organism>
<keyword evidence="1" id="KW-0732">Signal</keyword>
<evidence type="ECO:0000256" key="1">
    <source>
        <dbReference type="SAM" id="SignalP"/>
    </source>
</evidence>
<evidence type="ECO:0000313" key="3">
    <source>
        <dbReference type="Proteomes" id="UP001515480"/>
    </source>
</evidence>
<dbReference type="Proteomes" id="UP001515480">
    <property type="component" value="Unassembled WGS sequence"/>
</dbReference>